<name>A0A0G0UR70_9BACT</name>
<dbReference type="AlphaFoldDB" id="A0A0G0UR70"/>
<comment type="caution">
    <text evidence="2">The sequence shown here is derived from an EMBL/GenBank/DDBJ whole genome shotgun (WGS) entry which is preliminary data.</text>
</comment>
<evidence type="ECO:0000256" key="1">
    <source>
        <dbReference type="SAM" id="Phobius"/>
    </source>
</evidence>
<dbReference type="Proteomes" id="UP000034676">
    <property type="component" value="Unassembled WGS sequence"/>
</dbReference>
<proteinExistence type="predicted"/>
<gene>
    <name evidence="2" type="ORF">UU42_C0017G0004</name>
</gene>
<organism evidence="2 3">
    <name type="scientific">Candidatus Woesebacteria bacterium GW2011_GWA1_41_13b</name>
    <dbReference type="NCBI Taxonomy" id="1618555"/>
    <lineage>
        <taxon>Bacteria</taxon>
        <taxon>Candidatus Woeseibacteriota</taxon>
    </lineage>
</organism>
<feature type="transmembrane region" description="Helical" evidence="1">
    <location>
        <begin position="12"/>
        <end position="29"/>
    </location>
</feature>
<evidence type="ECO:0000313" key="3">
    <source>
        <dbReference type="Proteomes" id="UP000034676"/>
    </source>
</evidence>
<dbReference type="EMBL" id="LCAO01000017">
    <property type="protein sequence ID" value="KKR91249.1"/>
    <property type="molecule type" value="Genomic_DNA"/>
</dbReference>
<keyword evidence="1" id="KW-1133">Transmembrane helix</keyword>
<sequence length="167" mass="18818">MNGTKFNNRVNLSIVLSVLLIIAGNLIFLKQKRSIELDYPDQHLLEVKVQINPLSIKAVKNIDDIAPSQRADVSIHITNNTEHSLKNIKFILPSMGLAFLESPMLTRDTSYSQSDIVFNLDILGSKVQKVATIGAYSSEKRVYKFKLFIDNEQRIRANSNEVTLSVD</sequence>
<protein>
    <recommendedName>
        <fullName evidence="4">DUF11 domain-containing protein</fullName>
    </recommendedName>
</protein>
<accession>A0A0G0UR70</accession>
<evidence type="ECO:0000313" key="2">
    <source>
        <dbReference type="EMBL" id="KKR91249.1"/>
    </source>
</evidence>
<evidence type="ECO:0008006" key="4">
    <source>
        <dbReference type="Google" id="ProtNLM"/>
    </source>
</evidence>
<reference evidence="2 3" key="1">
    <citation type="journal article" date="2015" name="Nature">
        <title>rRNA introns, odd ribosomes, and small enigmatic genomes across a large radiation of phyla.</title>
        <authorList>
            <person name="Brown C.T."/>
            <person name="Hug L.A."/>
            <person name="Thomas B.C."/>
            <person name="Sharon I."/>
            <person name="Castelle C.J."/>
            <person name="Singh A."/>
            <person name="Wilkins M.J."/>
            <person name="Williams K.H."/>
            <person name="Banfield J.F."/>
        </authorList>
    </citation>
    <scope>NUCLEOTIDE SEQUENCE [LARGE SCALE GENOMIC DNA]</scope>
</reference>
<keyword evidence="1" id="KW-0472">Membrane</keyword>
<keyword evidence="1" id="KW-0812">Transmembrane</keyword>